<name>A0A453T575_AEGTS</name>
<reference evidence="2" key="3">
    <citation type="journal article" date="2017" name="Nature">
        <title>Genome sequence of the progenitor of the wheat D genome Aegilops tauschii.</title>
        <authorList>
            <person name="Luo M.C."/>
            <person name="Gu Y.Q."/>
            <person name="Puiu D."/>
            <person name="Wang H."/>
            <person name="Twardziok S.O."/>
            <person name="Deal K.R."/>
            <person name="Huo N."/>
            <person name="Zhu T."/>
            <person name="Wang L."/>
            <person name="Wang Y."/>
            <person name="McGuire P.E."/>
            <person name="Liu S."/>
            <person name="Long H."/>
            <person name="Ramasamy R.K."/>
            <person name="Rodriguez J.C."/>
            <person name="Van S.L."/>
            <person name="Yuan L."/>
            <person name="Wang Z."/>
            <person name="Xia Z."/>
            <person name="Xiao L."/>
            <person name="Anderson O.D."/>
            <person name="Ouyang S."/>
            <person name="Liang Y."/>
            <person name="Zimin A.V."/>
            <person name="Pertea G."/>
            <person name="Qi P."/>
            <person name="Bennetzen J.L."/>
            <person name="Dai X."/>
            <person name="Dawson M.W."/>
            <person name="Muller H.G."/>
            <person name="Kugler K."/>
            <person name="Rivarola-Duarte L."/>
            <person name="Spannagl M."/>
            <person name="Mayer K.F.X."/>
            <person name="Lu F.H."/>
            <person name="Bevan M.W."/>
            <person name="Leroy P."/>
            <person name="Li P."/>
            <person name="You F.M."/>
            <person name="Sun Q."/>
            <person name="Liu Z."/>
            <person name="Lyons E."/>
            <person name="Wicker T."/>
            <person name="Salzberg S.L."/>
            <person name="Devos K.M."/>
            <person name="Dvorak J."/>
        </authorList>
    </citation>
    <scope>NUCLEOTIDE SEQUENCE [LARGE SCALE GENOMIC DNA]</scope>
    <source>
        <strain evidence="2">cv. AL8/78</strain>
    </source>
</reference>
<protein>
    <submittedName>
        <fullName evidence="2">Uncharacterized protein</fullName>
    </submittedName>
</protein>
<evidence type="ECO:0000256" key="1">
    <source>
        <dbReference type="SAM" id="MobiDB-lite"/>
    </source>
</evidence>
<accession>A0A453T575</accession>
<dbReference type="Gramene" id="AET7Gv21248000.1">
    <property type="protein sequence ID" value="AET7Gv21248000.1"/>
    <property type="gene ID" value="AET7Gv21248000"/>
</dbReference>
<dbReference type="Proteomes" id="UP000015105">
    <property type="component" value="Chromosome 7D"/>
</dbReference>
<organism evidence="2 3">
    <name type="scientific">Aegilops tauschii subsp. strangulata</name>
    <name type="common">Goatgrass</name>
    <dbReference type="NCBI Taxonomy" id="200361"/>
    <lineage>
        <taxon>Eukaryota</taxon>
        <taxon>Viridiplantae</taxon>
        <taxon>Streptophyta</taxon>
        <taxon>Embryophyta</taxon>
        <taxon>Tracheophyta</taxon>
        <taxon>Spermatophyta</taxon>
        <taxon>Magnoliopsida</taxon>
        <taxon>Liliopsida</taxon>
        <taxon>Poales</taxon>
        <taxon>Poaceae</taxon>
        <taxon>BOP clade</taxon>
        <taxon>Pooideae</taxon>
        <taxon>Triticodae</taxon>
        <taxon>Triticeae</taxon>
        <taxon>Triticinae</taxon>
        <taxon>Aegilops</taxon>
    </lineage>
</organism>
<reference evidence="2" key="5">
    <citation type="journal article" date="2021" name="G3 (Bethesda)">
        <title>Aegilops tauschii genome assembly Aet v5.0 features greater sequence contiguity and improved annotation.</title>
        <authorList>
            <person name="Wang L."/>
            <person name="Zhu T."/>
            <person name="Rodriguez J.C."/>
            <person name="Deal K.R."/>
            <person name="Dubcovsky J."/>
            <person name="McGuire P.E."/>
            <person name="Lux T."/>
            <person name="Spannagl M."/>
            <person name="Mayer K.F.X."/>
            <person name="Baldrich P."/>
            <person name="Meyers B.C."/>
            <person name="Huo N."/>
            <person name="Gu Y.Q."/>
            <person name="Zhou H."/>
            <person name="Devos K.M."/>
            <person name="Bennetzen J.L."/>
            <person name="Unver T."/>
            <person name="Budak H."/>
            <person name="Gulick P.J."/>
            <person name="Galiba G."/>
            <person name="Kalapos B."/>
            <person name="Nelson D.R."/>
            <person name="Li P."/>
            <person name="You F.M."/>
            <person name="Luo M.C."/>
            <person name="Dvorak J."/>
        </authorList>
    </citation>
    <scope>NUCLEOTIDE SEQUENCE [LARGE SCALE GENOMIC DNA]</scope>
    <source>
        <strain evidence="2">cv. AL8/78</strain>
    </source>
</reference>
<reference evidence="2" key="4">
    <citation type="submission" date="2019-03" db="UniProtKB">
        <authorList>
            <consortium name="EnsemblPlants"/>
        </authorList>
    </citation>
    <scope>IDENTIFICATION</scope>
</reference>
<evidence type="ECO:0000313" key="2">
    <source>
        <dbReference type="EnsemblPlants" id="AET7Gv21248000.1"/>
    </source>
</evidence>
<reference evidence="3" key="2">
    <citation type="journal article" date="2017" name="Nat. Plants">
        <title>The Aegilops tauschii genome reveals multiple impacts of transposons.</title>
        <authorList>
            <person name="Zhao G."/>
            <person name="Zou C."/>
            <person name="Li K."/>
            <person name="Wang K."/>
            <person name="Li T."/>
            <person name="Gao L."/>
            <person name="Zhang X."/>
            <person name="Wang H."/>
            <person name="Yang Z."/>
            <person name="Liu X."/>
            <person name="Jiang W."/>
            <person name="Mao L."/>
            <person name="Kong X."/>
            <person name="Jiao Y."/>
            <person name="Jia J."/>
        </authorList>
    </citation>
    <scope>NUCLEOTIDE SEQUENCE [LARGE SCALE GENOMIC DNA]</scope>
    <source>
        <strain evidence="3">cv. AL8/78</strain>
    </source>
</reference>
<feature type="region of interest" description="Disordered" evidence="1">
    <location>
        <begin position="47"/>
        <end position="136"/>
    </location>
</feature>
<proteinExistence type="predicted"/>
<evidence type="ECO:0000313" key="3">
    <source>
        <dbReference type="Proteomes" id="UP000015105"/>
    </source>
</evidence>
<sequence length="207" mass="22683">MEWRWLAAPWQRWGTEAATRARLIRFRIYWCELYACARAQSERERARERWGPYRIQSKTQPSCEKSIDGGSNPAPGRQSPRPERTTGPAARSPARTAADAPRIGGSPEGPPSRCAVRRGERGWPRGAATRRVRRSGAWPAPAAPSIIAAVWGGARSSATACGTGAAAGFGEIWLERSRCMLRRRAQPCRRWPLAPDPGSGPAVDAVN</sequence>
<keyword evidence="3" id="KW-1185">Reference proteome</keyword>
<dbReference type="EnsemblPlants" id="AET7Gv21248000.1">
    <property type="protein sequence ID" value="AET7Gv21248000.1"/>
    <property type="gene ID" value="AET7Gv21248000"/>
</dbReference>
<dbReference type="AlphaFoldDB" id="A0A453T575"/>
<feature type="compositionally biased region" description="Low complexity" evidence="1">
    <location>
        <begin position="85"/>
        <end position="102"/>
    </location>
</feature>
<reference evidence="3" key="1">
    <citation type="journal article" date="2014" name="Science">
        <title>Ancient hybridizations among the ancestral genomes of bread wheat.</title>
        <authorList>
            <consortium name="International Wheat Genome Sequencing Consortium,"/>
            <person name="Marcussen T."/>
            <person name="Sandve S.R."/>
            <person name="Heier L."/>
            <person name="Spannagl M."/>
            <person name="Pfeifer M."/>
            <person name="Jakobsen K.S."/>
            <person name="Wulff B.B."/>
            <person name="Steuernagel B."/>
            <person name="Mayer K.F."/>
            <person name="Olsen O.A."/>
        </authorList>
    </citation>
    <scope>NUCLEOTIDE SEQUENCE [LARGE SCALE GENOMIC DNA]</scope>
    <source>
        <strain evidence="3">cv. AL8/78</strain>
    </source>
</reference>